<dbReference type="InterPro" id="IPR011990">
    <property type="entry name" value="TPR-like_helical_dom_sf"/>
</dbReference>
<organism evidence="5 6">
    <name type="scientific">Leptolyngbya subtilissima DQ-A4</name>
    <dbReference type="NCBI Taxonomy" id="2933933"/>
    <lineage>
        <taxon>Bacteria</taxon>
        <taxon>Bacillati</taxon>
        <taxon>Cyanobacteriota</taxon>
        <taxon>Cyanophyceae</taxon>
        <taxon>Leptolyngbyales</taxon>
        <taxon>Leptolyngbyaceae</taxon>
        <taxon>Leptolyngbya group</taxon>
        <taxon>Leptolyngbya</taxon>
    </lineage>
</organism>
<feature type="transmembrane region" description="Helical" evidence="4">
    <location>
        <begin position="23"/>
        <end position="41"/>
    </location>
</feature>
<keyword evidence="2 3" id="KW-0802">TPR repeat</keyword>
<dbReference type="PANTHER" id="PTHR44186:SF1">
    <property type="entry name" value="BARDET-BIEDL SYNDROME 4 PROTEIN"/>
    <property type="match status" value="1"/>
</dbReference>
<evidence type="ECO:0000256" key="1">
    <source>
        <dbReference type="ARBA" id="ARBA00022737"/>
    </source>
</evidence>
<reference evidence="5 6" key="1">
    <citation type="submission" date="2022-04" db="EMBL/GenBank/DDBJ databases">
        <title>Positive selection, recombination, and allopatry shape intraspecific diversity of widespread and dominant cyanobacteria.</title>
        <authorList>
            <person name="Wei J."/>
            <person name="Shu W."/>
            <person name="Hu C."/>
        </authorList>
    </citation>
    <scope>NUCLEOTIDE SEQUENCE [LARGE SCALE GENOMIC DNA]</scope>
    <source>
        <strain evidence="5 6">DQ-A4</strain>
    </source>
</reference>
<accession>A0ABV0KBF5</accession>
<keyword evidence="1" id="KW-0677">Repeat</keyword>
<dbReference type="EMBL" id="JAMPKX010000020">
    <property type="protein sequence ID" value="MEP0950111.1"/>
    <property type="molecule type" value="Genomic_DNA"/>
</dbReference>
<dbReference type="InterPro" id="IPR019734">
    <property type="entry name" value="TPR_rpt"/>
</dbReference>
<dbReference type="PROSITE" id="PS50005">
    <property type="entry name" value="TPR"/>
    <property type="match status" value="1"/>
</dbReference>
<keyword evidence="4" id="KW-1133">Transmembrane helix</keyword>
<comment type="caution">
    <text evidence="5">The sequence shown here is derived from an EMBL/GenBank/DDBJ whole genome shotgun (WGS) entry which is preliminary data.</text>
</comment>
<dbReference type="PANTHER" id="PTHR44186">
    <property type="match status" value="1"/>
</dbReference>
<dbReference type="Gene3D" id="1.25.40.10">
    <property type="entry name" value="Tetratricopeptide repeat domain"/>
    <property type="match status" value="2"/>
</dbReference>
<proteinExistence type="predicted"/>
<evidence type="ECO:0000313" key="6">
    <source>
        <dbReference type="Proteomes" id="UP001482513"/>
    </source>
</evidence>
<evidence type="ECO:0000313" key="5">
    <source>
        <dbReference type="EMBL" id="MEP0950111.1"/>
    </source>
</evidence>
<dbReference type="RefSeq" id="WP_190707442.1">
    <property type="nucleotide sequence ID" value="NZ_JAMPKX010000020.1"/>
</dbReference>
<dbReference type="Pfam" id="PF13432">
    <property type="entry name" value="TPR_16"/>
    <property type="match status" value="2"/>
</dbReference>
<dbReference type="Proteomes" id="UP001482513">
    <property type="component" value="Unassembled WGS sequence"/>
</dbReference>
<gene>
    <name evidence="5" type="ORF">NC992_24775</name>
</gene>
<keyword evidence="6" id="KW-1185">Reference proteome</keyword>
<evidence type="ECO:0000256" key="4">
    <source>
        <dbReference type="SAM" id="Phobius"/>
    </source>
</evidence>
<name>A0ABV0KBF5_9CYAN</name>
<evidence type="ECO:0000256" key="2">
    <source>
        <dbReference type="ARBA" id="ARBA00022803"/>
    </source>
</evidence>
<sequence>MKASFPYATPATTGLFPNLRSPFLAVTVGLTGVLLAIALWLSPLSLPLPDLTFLSGATAPALPVAYTQGMQLRQTGDLIGARQKLQQAAIADPMAVPVLYQLGRAEFQLGNLEAAIAAYRAALAQDADHAPSAYELGSMLVTLGQIDDGIALLQQSVAIAPTVLGYYDLGISLGRSGDRRGEINSLQQAIALQPDHADSHLNLGLSYAYLGDIAAAKRHLTQARNLYQAQIEALEHAHLGRNSLDAQILDQMMATLDRCGVDCWRS</sequence>
<feature type="repeat" description="TPR" evidence="3">
    <location>
        <begin position="96"/>
        <end position="129"/>
    </location>
</feature>
<protein>
    <submittedName>
        <fullName evidence="5">Tetratricopeptide repeat protein</fullName>
    </submittedName>
</protein>
<dbReference type="SUPFAM" id="SSF48452">
    <property type="entry name" value="TPR-like"/>
    <property type="match status" value="1"/>
</dbReference>
<keyword evidence="4" id="KW-0472">Membrane</keyword>
<evidence type="ECO:0000256" key="3">
    <source>
        <dbReference type="PROSITE-ProRule" id="PRU00339"/>
    </source>
</evidence>
<keyword evidence="4" id="KW-0812">Transmembrane</keyword>
<dbReference type="SMART" id="SM00028">
    <property type="entry name" value="TPR"/>
    <property type="match status" value="4"/>
</dbReference>